<feature type="domain" description="Bro-N" evidence="1">
    <location>
        <begin position="13"/>
        <end position="131"/>
    </location>
</feature>
<dbReference type="EMBL" id="BK015823">
    <property type="protein sequence ID" value="DAE26773.1"/>
    <property type="molecule type" value="Genomic_DNA"/>
</dbReference>
<sequence length="260" mass="29721">MSYNYPTTKDSSHNEIKVPMNTKNICGVDCYEQNGVAYLRLENVARGLGFTRVAASGNEVVRWETIRKYLDELGVPTSWHGNLKPIGKDGLPDFIPENIFYRLAMKAKNETAEKFQALVADEIIPSIRKNGIYATDNVIDEILNNPDFGIELLTKLKKERQARVEAERKNAILTHVNKTYTMTEIAKELNLKSAIQLNKLLADKKIQYSVNGTWVLYSPYSSMGYEEIKQEILDNGKVIYHRRITQLGREFILQLFNEVA</sequence>
<dbReference type="InterPro" id="IPR005039">
    <property type="entry name" value="Ant_C"/>
</dbReference>
<organism evidence="2">
    <name type="scientific">virus sp. ctCsQ3</name>
    <dbReference type="NCBI Taxonomy" id="2826794"/>
    <lineage>
        <taxon>Viruses</taxon>
    </lineage>
</organism>
<accession>A0A8S5R6Z8</accession>
<name>A0A8S5R6Z8_9VIRU</name>
<dbReference type="Pfam" id="PF03374">
    <property type="entry name" value="ANT"/>
    <property type="match status" value="1"/>
</dbReference>
<evidence type="ECO:0000313" key="2">
    <source>
        <dbReference type="EMBL" id="DAE26773.1"/>
    </source>
</evidence>
<proteinExistence type="predicted"/>
<dbReference type="PROSITE" id="PS51750">
    <property type="entry name" value="BRO_N"/>
    <property type="match status" value="1"/>
</dbReference>
<protein>
    <submittedName>
        <fullName evidence="2">Antirepressor</fullName>
    </submittedName>
</protein>
<dbReference type="GO" id="GO:0003677">
    <property type="term" value="F:DNA binding"/>
    <property type="evidence" value="ECO:0007669"/>
    <property type="project" value="InterPro"/>
</dbReference>
<reference evidence="2" key="1">
    <citation type="journal article" date="2021" name="Proc. Natl. Acad. Sci. U.S.A.">
        <title>A Catalog of Tens of Thousands of Viruses from Human Metagenomes Reveals Hidden Associations with Chronic Diseases.</title>
        <authorList>
            <person name="Tisza M.J."/>
            <person name="Buck C.B."/>
        </authorList>
    </citation>
    <scope>NUCLEOTIDE SEQUENCE</scope>
    <source>
        <strain evidence="2">CtCsQ3</strain>
    </source>
</reference>
<dbReference type="SMART" id="SM01040">
    <property type="entry name" value="Bro-N"/>
    <property type="match status" value="1"/>
</dbReference>
<dbReference type="InterPro" id="IPR003497">
    <property type="entry name" value="BRO_N_domain"/>
</dbReference>
<evidence type="ECO:0000259" key="1">
    <source>
        <dbReference type="PROSITE" id="PS51750"/>
    </source>
</evidence>
<dbReference type="Pfam" id="PF02498">
    <property type="entry name" value="Bro-N"/>
    <property type="match status" value="1"/>
</dbReference>